<protein>
    <submittedName>
        <fullName evidence="2">Uncharacterized protein</fullName>
    </submittedName>
</protein>
<evidence type="ECO:0000256" key="1">
    <source>
        <dbReference type="SAM" id="MobiDB-lite"/>
    </source>
</evidence>
<dbReference type="Proteomes" id="UP001152622">
    <property type="component" value="Chromosome 9"/>
</dbReference>
<dbReference type="AlphaFoldDB" id="A0A9Q1IRE8"/>
<proteinExistence type="predicted"/>
<gene>
    <name evidence="2" type="ORF">SKAU_G00255810</name>
</gene>
<evidence type="ECO:0000313" key="3">
    <source>
        <dbReference type="Proteomes" id="UP001152622"/>
    </source>
</evidence>
<dbReference type="EMBL" id="JAINUF010000009">
    <property type="protein sequence ID" value="KAJ8350451.1"/>
    <property type="molecule type" value="Genomic_DNA"/>
</dbReference>
<organism evidence="2 3">
    <name type="scientific">Synaphobranchus kaupii</name>
    <name type="common">Kaup's arrowtooth eel</name>
    <dbReference type="NCBI Taxonomy" id="118154"/>
    <lineage>
        <taxon>Eukaryota</taxon>
        <taxon>Metazoa</taxon>
        <taxon>Chordata</taxon>
        <taxon>Craniata</taxon>
        <taxon>Vertebrata</taxon>
        <taxon>Euteleostomi</taxon>
        <taxon>Actinopterygii</taxon>
        <taxon>Neopterygii</taxon>
        <taxon>Teleostei</taxon>
        <taxon>Anguilliformes</taxon>
        <taxon>Synaphobranchidae</taxon>
        <taxon>Synaphobranchus</taxon>
    </lineage>
</organism>
<comment type="caution">
    <text evidence="2">The sequence shown here is derived from an EMBL/GenBank/DDBJ whole genome shotgun (WGS) entry which is preliminary data.</text>
</comment>
<accession>A0A9Q1IRE8</accession>
<reference evidence="2" key="1">
    <citation type="journal article" date="2023" name="Science">
        <title>Genome structures resolve the early diversification of teleost fishes.</title>
        <authorList>
            <person name="Parey E."/>
            <person name="Louis A."/>
            <person name="Montfort J."/>
            <person name="Bouchez O."/>
            <person name="Roques C."/>
            <person name="Iampietro C."/>
            <person name="Lluch J."/>
            <person name="Castinel A."/>
            <person name="Donnadieu C."/>
            <person name="Desvignes T."/>
            <person name="Floi Bucao C."/>
            <person name="Jouanno E."/>
            <person name="Wen M."/>
            <person name="Mejri S."/>
            <person name="Dirks R."/>
            <person name="Jansen H."/>
            <person name="Henkel C."/>
            <person name="Chen W.J."/>
            <person name="Zahm M."/>
            <person name="Cabau C."/>
            <person name="Klopp C."/>
            <person name="Thompson A.W."/>
            <person name="Robinson-Rechavi M."/>
            <person name="Braasch I."/>
            <person name="Lecointre G."/>
            <person name="Bobe J."/>
            <person name="Postlethwait J.H."/>
            <person name="Berthelot C."/>
            <person name="Roest Crollius H."/>
            <person name="Guiguen Y."/>
        </authorList>
    </citation>
    <scope>NUCLEOTIDE SEQUENCE</scope>
    <source>
        <strain evidence="2">WJC10195</strain>
    </source>
</reference>
<feature type="region of interest" description="Disordered" evidence="1">
    <location>
        <begin position="50"/>
        <end position="88"/>
    </location>
</feature>
<keyword evidence="3" id="KW-1185">Reference proteome</keyword>
<name>A0A9Q1IRE8_SYNKA</name>
<sequence length="140" mass="15092">MKRQEKGDLASVRDGFAGYISRLRLSLRREIMGCLPPRFLKTIMHLSDAQTTEKKRVSEGAADLSEGKAVPPRTALKRSGGPPHPRGSLSAPFVTAFSLLNTRGGVSVLPAVSRAGVPLHSSANVRQVSPVQRHCVAKRV</sequence>
<evidence type="ECO:0000313" key="2">
    <source>
        <dbReference type="EMBL" id="KAJ8350451.1"/>
    </source>
</evidence>